<dbReference type="EMBL" id="SNRY01009774">
    <property type="protein sequence ID" value="KAA6306618.1"/>
    <property type="molecule type" value="Genomic_DNA"/>
</dbReference>
<accession>A0A5J4PCC6</accession>
<gene>
    <name evidence="2" type="ORF">EZS27_041723</name>
</gene>
<keyword evidence="1" id="KW-1133">Transmembrane helix</keyword>
<sequence length="122" mass="14534">AYVQSRKYVKQVPNYIRLWVNDEKDEKILFINNQLESLVEEMSNTVLPVLLNAINKYPVISVNAHVQPFRNRWLNMATGVILPIGLFFYFRIWLFGIRLHKDMEQILRTNEEIQLIIQTNDE</sequence>
<proteinExistence type="predicted"/>
<feature type="non-terminal residue" evidence="2">
    <location>
        <position position="1"/>
    </location>
</feature>
<feature type="transmembrane region" description="Helical" evidence="1">
    <location>
        <begin position="73"/>
        <end position="94"/>
    </location>
</feature>
<organism evidence="2">
    <name type="scientific">termite gut metagenome</name>
    <dbReference type="NCBI Taxonomy" id="433724"/>
    <lineage>
        <taxon>unclassified sequences</taxon>
        <taxon>metagenomes</taxon>
        <taxon>organismal metagenomes</taxon>
    </lineage>
</organism>
<dbReference type="AlphaFoldDB" id="A0A5J4PCC6"/>
<protein>
    <submittedName>
        <fullName evidence="2">Uncharacterized protein</fullName>
    </submittedName>
</protein>
<evidence type="ECO:0000256" key="1">
    <source>
        <dbReference type="SAM" id="Phobius"/>
    </source>
</evidence>
<name>A0A5J4PCC6_9ZZZZ</name>
<keyword evidence="1" id="KW-0472">Membrane</keyword>
<comment type="caution">
    <text evidence="2">The sequence shown here is derived from an EMBL/GenBank/DDBJ whole genome shotgun (WGS) entry which is preliminary data.</text>
</comment>
<keyword evidence="1" id="KW-0812">Transmembrane</keyword>
<reference evidence="2" key="1">
    <citation type="submission" date="2019-03" db="EMBL/GenBank/DDBJ databases">
        <title>Single cell metagenomics reveals metabolic interactions within the superorganism composed of flagellate Streblomastix strix and complex community of Bacteroidetes bacteria on its surface.</title>
        <authorList>
            <person name="Treitli S.C."/>
            <person name="Kolisko M."/>
            <person name="Husnik F."/>
            <person name="Keeling P."/>
            <person name="Hampl V."/>
        </authorList>
    </citation>
    <scope>NUCLEOTIDE SEQUENCE</scope>
    <source>
        <strain evidence="2">STM</strain>
    </source>
</reference>
<evidence type="ECO:0000313" key="2">
    <source>
        <dbReference type="EMBL" id="KAA6306618.1"/>
    </source>
</evidence>